<keyword evidence="6 12" id="KW-1133">Transmembrane helix</keyword>
<dbReference type="InterPro" id="IPR013098">
    <property type="entry name" value="Ig_I-set"/>
</dbReference>
<evidence type="ECO:0000256" key="12">
    <source>
        <dbReference type="SAM" id="Phobius"/>
    </source>
</evidence>
<evidence type="ECO:0000256" key="1">
    <source>
        <dbReference type="ARBA" id="ARBA00004479"/>
    </source>
</evidence>
<evidence type="ECO:0000256" key="2">
    <source>
        <dbReference type="ARBA" id="ARBA00022614"/>
    </source>
</evidence>
<dbReference type="FunFam" id="3.80.10.10:FF:000014">
    <property type="entry name" value="Leucine-rich repeat and immunoglobulin-like domain-containing nogo receptor-interacting protein 1"/>
    <property type="match status" value="1"/>
</dbReference>
<evidence type="ECO:0000256" key="7">
    <source>
        <dbReference type="ARBA" id="ARBA00023136"/>
    </source>
</evidence>
<protein>
    <recommendedName>
        <fullName evidence="14">Ig-like domain-containing protein</fullName>
    </recommendedName>
</protein>
<dbReference type="InterPro" id="IPR003598">
    <property type="entry name" value="Ig_sub2"/>
</dbReference>
<keyword evidence="3 12" id="KW-0812">Transmembrane</keyword>
<dbReference type="InterPro" id="IPR000372">
    <property type="entry name" value="LRRNT"/>
</dbReference>
<dbReference type="PROSITE" id="PS50835">
    <property type="entry name" value="IG_LIKE"/>
    <property type="match status" value="1"/>
</dbReference>
<dbReference type="Pfam" id="PF07679">
    <property type="entry name" value="I-set"/>
    <property type="match status" value="1"/>
</dbReference>
<dbReference type="InterPro" id="IPR007110">
    <property type="entry name" value="Ig-like_dom"/>
</dbReference>
<sequence>MVFSLASCVPARSFLHLLLFLPVPLLLLLLCATPAAGCPARCECSVPTRSVSCHRRRLAAIPEGIPIETRLLDLSKNKLRSLAPQNFSQLQQLEDLDLSANLLSSVEPGSFRAQPRLRYLRLRGNQLTLLPRGALAGLGDLRLLDLSQNKLVILLDGAFEEQLRLETLELSDNELVFVAPRAFVGLPSLRQLALERCNLSAVPGQALSQLRGLESLRLSQLNVAEVPPHTFRNMPHLRHLELQHLPLLEALPSPAFLGLNLSTLAVTHTNLSAVPALGHLRHLTHLNLSHSRVRVLRAGGFRGLARLEELRLRSSALERIEHDAFLGMYSLRLLDVSSNRLATLERSAFPELHEVSLQTLAIGRNPLVCDCRLRWLLQRVPPLLHTGDKNNPEDAQPECSAPASLASKTLREMWADPLLARLVTCTKPRVIAVATQPVQVEEGQRAWLNCSADGAPPPSVSWVTPSRRHLTVKSTGRVVVHSDGSLEVRMAERQDSGVYVCVASNPAGNASLSASLAVKSLSARDRALLANRSLHYDYTDADYGNGHGVASPHNASLHGNGTDRYARVRVALDFTTILVSTAMGCLSFLGVVLFCFLLLFAWSRGKGKHRGSVDIQYVPRKRKAGGNEVQETSGPRRVNMKMI</sequence>
<feature type="domain" description="Ig-like" evidence="14">
    <location>
        <begin position="428"/>
        <end position="517"/>
    </location>
</feature>
<dbReference type="EMBL" id="JBHFQA010000005">
    <property type="protein sequence ID" value="KAL2098942.1"/>
    <property type="molecule type" value="Genomic_DNA"/>
</dbReference>
<dbReference type="PANTHER" id="PTHR24369">
    <property type="entry name" value="ANTIGEN BSP, PUTATIVE-RELATED"/>
    <property type="match status" value="1"/>
</dbReference>
<dbReference type="InterPro" id="IPR036179">
    <property type="entry name" value="Ig-like_dom_sf"/>
</dbReference>
<dbReference type="SMART" id="SM00013">
    <property type="entry name" value="LRRNT"/>
    <property type="match status" value="1"/>
</dbReference>
<dbReference type="SUPFAM" id="SSF48726">
    <property type="entry name" value="Immunoglobulin"/>
    <property type="match status" value="1"/>
</dbReference>
<dbReference type="GO" id="GO:0016020">
    <property type="term" value="C:membrane"/>
    <property type="evidence" value="ECO:0007669"/>
    <property type="project" value="UniProtKB-SubCell"/>
</dbReference>
<dbReference type="InterPro" id="IPR003591">
    <property type="entry name" value="Leu-rich_rpt_typical-subtyp"/>
</dbReference>
<keyword evidence="4 13" id="KW-0732">Signal</keyword>
<reference evidence="15 16" key="1">
    <citation type="submission" date="2024-09" db="EMBL/GenBank/DDBJ databases">
        <title>A chromosome-level genome assembly of Gray's grenadier anchovy, Coilia grayii.</title>
        <authorList>
            <person name="Fu Z."/>
        </authorList>
    </citation>
    <scope>NUCLEOTIDE SEQUENCE [LARGE SCALE GENOMIC DNA]</scope>
    <source>
        <strain evidence="15">G4</strain>
        <tissue evidence="15">Muscle</tissue>
    </source>
</reference>
<dbReference type="PROSITE" id="PS51450">
    <property type="entry name" value="LRR"/>
    <property type="match status" value="1"/>
</dbReference>
<evidence type="ECO:0000313" key="16">
    <source>
        <dbReference type="Proteomes" id="UP001591681"/>
    </source>
</evidence>
<evidence type="ECO:0000256" key="8">
    <source>
        <dbReference type="ARBA" id="ARBA00023157"/>
    </source>
</evidence>
<dbReference type="Gene3D" id="2.60.40.10">
    <property type="entry name" value="Immunoglobulins"/>
    <property type="match status" value="1"/>
</dbReference>
<evidence type="ECO:0000256" key="5">
    <source>
        <dbReference type="ARBA" id="ARBA00022737"/>
    </source>
</evidence>
<organism evidence="15 16">
    <name type="scientific">Coilia grayii</name>
    <name type="common">Gray's grenadier anchovy</name>
    <dbReference type="NCBI Taxonomy" id="363190"/>
    <lineage>
        <taxon>Eukaryota</taxon>
        <taxon>Metazoa</taxon>
        <taxon>Chordata</taxon>
        <taxon>Craniata</taxon>
        <taxon>Vertebrata</taxon>
        <taxon>Euteleostomi</taxon>
        <taxon>Actinopterygii</taxon>
        <taxon>Neopterygii</taxon>
        <taxon>Teleostei</taxon>
        <taxon>Clupei</taxon>
        <taxon>Clupeiformes</taxon>
        <taxon>Clupeoidei</taxon>
        <taxon>Engraulidae</taxon>
        <taxon>Coilinae</taxon>
        <taxon>Coilia</taxon>
    </lineage>
</organism>
<dbReference type="PANTHER" id="PTHR24369:SF156">
    <property type="entry name" value="LEUCINE RICH REPEAT AND IG DOMAIN CONTAINING 2"/>
    <property type="match status" value="1"/>
</dbReference>
<dbReference type="Gene3D" id="3.80.10.10">
    <property type="entry name" value="Ribonuclease Inhibitor"/>
    <property type="match status" value="2"/>
</dbReference>
<keyword evidence="9" id="KW-0325">Glycoprotein</keyword>
<comment type="subcellular location">
    <subcellularLocation>
        <location evidence="1">Membrane</location>
        <topology evidence="1">Single-pass type I membrane protein</topology>
    </subcellularLocation>
</comment>
<keyword evidence="7 12" id="KW-0472">Membrane</keyword>
<keyword evidence="10" id="KW-0393">Immunoglobulin domain</keyword>
<evidence type="ECO:0000256" key="6">
    <source>
        <dbReference type="ARBA" id="ARBA00022989"/>
    </source>
</evidence>
<dbReference type="SMART" id="SM00369">
    <property type="entry name" value="LRR_TYP"/>
    <property type="match status" value="11"/>
</dbReference>
<dbReference type="InterPro" id="IPR050541">
    <property type="entry name" value="LRR_TM_domain-containing"/>
</dbReference>
<dbReference type="Proteomes" id="UP001591681">
    <property type="component" value="Unassembled WGS sequence"/>
</dbReference>
<feature type="signal peptide" evidence="13">
    <location>
        <begin position="1"/>
        <end position="37"/>
    </location>
</feature>
<evidence type="ECO:0000256" key="11">
    <source>
        <dbReference type="SAM" id="MobiDB-lite"/>
    </source>
</evidence>
<feature type="region of interest" description="Disordered" evidence="11">
    <location>
        <begin position="624"/>
        <end position="643"/>
    </location>
</feature>
<proteinExistence type="predicted"/>
<dbReference type="SMART" id="SM00408">
    <property type="entry name" value="IGc2"/>
    <property type="match status" value="1"/>
</dbReference>
<dbReference type="FunFam" id="2.60.40.10:FF:000076">
    <property type="entry name" value="Leucine-rich repeat and Ig domain-containing 4"/>
    <property type="match status" value="1"/>
</dbReference>
<evidence type="ECO:0000256" key="13">
    <source>
        <dbReference type="SAM" id="SignalP"/>
    </source>
</evidence>
<dbReference type="SUPFAM" id="SSF52058">
    <property type="entry name" value="L domain-like"/>
    <property type="match status" value="1"/>
</dbReference>
<accession>A0ABD1KIN8</accession>
<evidence type="ECO:0000256" key="9">
    <source>
        <dbReference type="ARBA" id="ARBA00023180"/>
    </source>
</evidence>
<keyword evidence="2" id="KW-0433">Leucine-rich repeat</keyword>
<keyword evidence="16" id="KW-1185">Reference proteome</keyword>
<dbReference type="InterPro" id="IPR013783">
    <property type="entry name" value="Ig-like_fold"/>
</dbReference>
<dbReference type="SMART" id="SM00409">
    <property type="entry name" value="IG"/>
    <property type="match status" value="1"/>
</dbReference>
<feature type="transmembrane region" description="Helical" evidence="12">
    <location>
        <begin position="577"/>
        <end position="602"/>
    </location>
</feature>
<dbReference type="InterPro" id="IPR003599">
    <property type="entry name" value="Ig_sub"/>
</dbReference>
<evidence type="ECO:0000256" key="3">
    <source>
        <dbReference type="ARBA" id="ARBA00022692"/>
    </source>
</evidence>
<evidence type="ECO:0000313" key="15">
    <source>
        <dbReference type="EMBL" id="KAL2098942.1"/>
    </source>
</evidence>
<dbReference type="InterPro" id="IPR032675">
    <property type="entry name" value="LRR_dom_sf"/>
</dbReference>
<comment type="caution">
    <text evidence="15">The sequence shown here is derived from an EMBL/GenBank/DDBJ whole genome shotgun (WGS) entry which is preliminary data.</text>
</comment>
<evidence type="ECO:0000256" key="10">
    <source>
        <dbReference type="ARBA" id="ARBA00023319"/>
    </source>
</evidence>
<dbReference type="Pfam" id="PF13855">
    <property type="entry name" value="LRR_8"/>
    <property type="match status" value="3"/>
</dbReference>
<name>A0ABD1KIN8_9TELE</name>
<dbReference type="InterPro" id="IPR001611">
    <property type="entry name" value="Leu-rich_rpt"/>
</dbReference>
<gene>
    <name evidence="15" type="ORF">ACEWY4_005422</name>
</gene>
<dbReference type="AlphaFoldDB" id="A0ABD1KIN8"/>
<feature type="chain" id="PRO_5044802286" description="Ig-like domain-containing protein" evidence="13">
    <location>
        <begin position="38"/>
        <end position="643"/>
    </location>
</feature>
<evidence type="ECO:0000259" key="14">
    <source>
        <dbReference type="PROSITE" id="PS50835"/>
    </source>
</evidence>
<keyword evidence="8" id="KW-1015">Disulfide bond</keyword>
<evidence type="ECO:0000256" key="4">
    <source>
        <dbReference type="ARBA" id="ARBA00022729"/>
    </source>
</evidence>
<keyword evidence="5" id="KW-0677">Repeat</keyword>